<protein>
    <submittedName>
        <fullName evidence="2">Uncharacterized protein</fullName>
    </submittedName>
</protein>
<dbReference type="RefSeq" id="WP_157590701.1">
    <property type="nucleotide sequence ID" value="NZ_WPIN01000028.1"/>
</dbReference>
<dbReference type="EMBL" id="WPIN01000028">
    <property type="protein sequence ID" value="MVM35903.1"/>
    <property type="molecule type" value="Genomic_DNA"/>
</dbReference>
<feature type="region of interest" description="Disordered" evidence="1">
    <location>
        <begin position="216"/>
        <end position="235"/>
    </location>
</feature>
<reference evidence="2 3" key="1">
    <citation type="submission" date="2019-12" db="EMBL/GenBank/DDBJ databases">
        <title>Spirosoma sp. HMF4905 genome sequencing and assembly.</title>
        <authorList>
            <person name="Kang H."/>
            <person name="Cha I."/>
            <person name="Kim H."/>
            <person name="Joh K."/>
        </authorList>
    </citation>
    <scope>NUCLEOTIDE SEQUENCE [LARGE SCALE GENOMIC DNA]</scope>
    <source>
        <strain evidence="2 3">HMF4905</strain>
    </source>
</reference>
<evidence type="ECO:0000256" key="1">
    <source>
        <dbReference type="SAM" id="MobiDB-lite"/>
    </source>
</evidence>
<keyword evidence="3" id="KW-1185">Reference proteome</keyword>
<dbReference type="AlphaFoldDB" id="A0A7K1SQD1"/>
<accession>A0A7K1SQD1</accession>
<feature type="compositionally biased region" description="Polar residues" evidence="1">
    <location>
        <begin position="222"/>
        <end position="235"/>
    </location>
</feature>
<sequence length="235" mass="26693">MKIGFNLCRLSVFLLLLCVMTSYGQVLPTRLPVITNEGEVVLATGVRLWRQLSYQPLTNTLMVQQANSWHTYQADQLRHFSYTDRADDRTHYIKAFAVQLASGETRTMLLEELIPGAPIPLLQLPSSNGQHGTIIQGLPQPRTANWKTEQPYYVWFDGRLLAPDVFVRTEIDALLTTVPESVQYWAAAYPRPTSLPELMEWLSYLERELSLGQLKPARTQPKPVTTPASTPFTLY</sequence>
<organism evidence="2 3">
    <name type="scientific">Spirosoma arboris</name>
    <dbReference type="NCBI Taxonomy" id="2682092"/>
    <lineage>
        <taxon>Bacteria</taxon>
        <taxon>Pseudomonadati</taxon>
        <taxon>Bacteroidota</taxon>
        <taxon>Cytophagia</taxon>
        <taxon>Cytophagales</taxon>
        <taxon>Cytophagaceae</taxon>
        <taxon>Spirosoma</taxon>
    </lineage>
</organism>
<name>A0A7K1SQD1_9BACT</name>
<proteinExistence type="predicted"/>
<evidence type="ECO:0000313" key="3">
    <source>
        <dbReference type="Proteomes" id="UP000436006"/>
    </source>
</evidence>
<evidence type="ECO:0000313" key="2">
    <source>
        <dbReference type="EMBL" id="MVM35903.1"/>
    </source>
</evidence>
<dbReference type="Proteomes" id="UP000436006">
    <property type="component" value="Unassembled WGS sequence"/>
</dbReference>
<comment type="caution">
    <text evidence="2">The sequence shown here is derived from an EMBL/GenBank/DDBJ whole genome shotgun (WGS) entry which is preliminary data.</text>
</comment>
<gene>
    <name evidence="2" type="ORF">GO755_38170</name>
</gene>